<dbReference type="EMBL" id="MIHC01000025">
    <property type="protein sequence ID" value="ODR05155.1"/>
    <property type="molecule type" value="Genomic_DNA"/>
</dbReference>
<dbReference type="PROSITE" id="PS50122">
    <property type="entry name" value="CHEB"/>
    <property type="match status" value="1"/>
</dbReference>
<reference evidence="7" key="1">
    <citation type="submission" date="2016-09" db="EMBL/GenBank/DDBJ databases">
        <authorList>
            <person name="Greninger A.L."/>
            <person name="Jerome K.R."/>
            <person name="Mcnair B."/>
            <person name="Wallis C."/>
            <person name="Fang F."/>
        </authorList>
    </citation>
    <scope>NUCLEOTIDE SEQUENCE [LARGE SCALE GENOMIC DNA]</scope>
    <source>
        <strain evidence="7">BC1_M4</strain>
    </source>
</reference>
<dbReference type="EC" id="3.1.1.61" evidence="2"/>
<dbReference type="AlphaFoldDB" id="A0A1E3SSI6"/>
<gene>
    <name evidence="6" type="ORF">BHQ21_15290</name>
</gene>
<dbReference type="SUPFAM" id="SSF52738">
    <property type="entry name" value="Methylesterase CheB, C-terminal domain"/>
    <property type="match status" value="1"/>
</dbReference>
<protein>
    <recommendedName>
        <fullName evidence="2">protein-glutamate methylesterase</fullName>
        <ecNumber evidence="2">3.1.1.61</ecNumber>
    </recommendedName>
</protein>
<keyword evidence="1 4" id="KW-0378">Hydrolase</keyword>
<evidence type="ECO:0000313" key="7">
    <source>
        <dbReference type="Proteomes" id="UP000094224"/>
    </source>
</evidence>
<dbReference type="GO" id="GO:0008984">
    <property type="term" value="F:protein-glutamate methylesterase activity"/>
    <property type="evidence" value="ECO:0007669"/>
    <property type="project" value="UniProtKB-EC"/>
</dbReference>
<dbReference type="PANTHER" id="PTHR42872">
    <property type="entry name" value="PROTEIN-GLUTAMATE METHYLESTERASE/PROTEIN-GLUTAMINE GLUTAMINASE"/>
    <property type="match status" value="1"/>
</dbReference>
<evidence type="ECO:0000259" key="5">
    <source>
        <dbReference type="PROSITE" id="PS50122"/>
    </source>
</evidence>
<keyword evidence="7" id="KW-1185">Reference proteome</keyword>
<proteinExistence type="predicted"/>
<feature type="active site" evidence="4">
    <location>
        <position position="21"/>
    </location>
</feature>
<dbReference type="GO" id="GO:0000156">
    <property type="term" value="F:phosphorelay response regulator activity"/>
    <property type="evidence" value="ECO:0007669"/>
    <property type="project" value="InterPro"/>
</dbReference>
<evidence type="ECO:0000256" key="2">
    <source>
        <dbReference type="ARBA" id="ARBA00039140"/>
    </source>
</evidence>
<feature type="active site" evidence="4">
    <location>
        <position position="138"/>
    </location>
</feature>
<dbReference type="InterPro" id="IPR000673">
    <property type="entry name" value="Sig_transdc_resp-reg_Me-estase"/>
</dbReference>
<dbReference type="GO" id="GO:0006935">
    <property type="term" value="P:chemotaxis"/>
    <property type="evidence" value="ECO:0007669"/>
    <property type="project" value="UniProtKB-UniRule"/>
</dbReference>
<dbReference type="GO" id="GO:0005737">
    <property type="term" value="C:cytoplasm"/>
    <property type="evidence" value="ECO:0007669"/>
    <property type="project" value="InterPro"/>
</dbReference>
<feature type="domain" description="CheB-type methylesterase" evidence="5">
    <location>
        <begin position="12"/>
        <end position="196"/>
    </location>
</feature>
<dbReference type="Pfam" id="PF01339">
    <property type="entry name" value="CheB_methylest"/>
    <property type="match status" value="1"/>
</dbReference>
<accession>A0A1E3SSI6</accession>
<keyword evidence="4" id="KW-0145">Chemotaxis</keyword>
<dbReference type="Gene3D" id="3.40.50.180">
    <property type="entry name" value="Methylesterase CheB, C-terminal domain"/>
    <property type="match status" value="1"/>
</dbReference>
<evidence type="ECO:0000256" key="4">
    <source>
        <dbReference type="PROSITE-ProRule" id="PRU00050"/>
    </source>
</evidence>
<sequence>MSATRRNSLAGPFGWVVLVASQGGMKALSTVVAGLPASFPLPVVVAQHRRAAPNAPDVLAEVVARRSKLPVRVAIHGDATERPGVAVVPAGMLATIGVGGGWSLTAPTSNVGVGDAFLMSSAKSAPTIAVVLTGRLTDGAAGCRAVKLAGGRVLVQDPFTAEAPSMPATAIATGCVDFVLPLDRLATAILALSTAPGAAELLTVPVPPWAALTH</sequence>
<dbReference type="InterPro" id="IPR035909">
    <property type="entry name" value="CheB_C"/>
</dbReference>
<evidence type="ECO:0000256" key="3">
    <source>
        <dbReference type="ARBA" id="ARBA00048267"/>
    </source>
</evidence>
<dbReference type="PANTHER" id="PTHR42872:SF6">
    <property type="entry name" value="PROTEIN-GLUTAMATE METHYLESTERASE_PROTEIN-GLUTAMINE GLUTAMINASE"/>
    <property type="match status" value="1"/>
</dbReference>
<evidence type="ECO:0000256" key="1">
    <source>
        <dbReference type="ARBA" id="ARBA00022801"/>
    </source>
</evidence>
<feature type="active site" evidence="4">
    <location>
        <position position="48"/>
    </location>
</feature>
<evidence type="ECO:0000313" key="6">
    <source>
        <dbReference type="EMBL" id="ODR05155.1"/>
    </source>
</evidence>
<dbReference type="Proteomes" id="UP000094224">
    <property type="component" value="Unassembled WGS sequence"/>
</dbReference>
<organism evidence="6 7">
    <name type="scientific">Mycobacterium sherrisii</name>
    <dbReference type="NCBI Taxonomy" id="243061"/>
    <lineage>
        <taxon>Bacteria</taxon>
        <taxon>Bacillati</taxon>
        <taxon>Actinomycetota</taxon>
        <taxon>Actinomycetes</taxon>
        <taxon>Mycobacteriales</taxon>
        <taxon>Mycobacteriaceae</taxon>
        <taxon>Mycobacterium</taxon>
        <taxon>Mycobacterium simiae complex</taxon>
    </lineage>
</organism>
<comment type="caution">
    <text evidence="6">The sequence shown here is derived from an EMBL/GenBank/DDBJ whole genome shotgun (WGS) entry which is preliminary data.</text>
</comment>
<comment type="catalytic activity">
    <reaction evidence="3">
        <text>[protein]-L-glutamate 5-O-methyl ester + H2O = L-glutamyl-[protein] + methanol + H(+)</text>
        <dbReference type="Rhea" id="RHEA:23236"/>
        <dbReference type="Rhea" id="RHEA-COMP:10208"/>
        <dbReference type="Rhea" id="RHEA-COMP:10311"/>
        <dbReference type="ChEBI" id="CHEBI:15377"/>
        <dbReference type="ChEBI" id="CHEBI:15378"/>
        <dbReference type="ChEBI" id="CHEBI:17790"/>
        <dbReference type="ChEBI" id="CHEBI:29973"/>
        <dbReference type="ChEBI" id="CHEBI:82795"/>
        <dbReference type="EC" id="3.1.1.61"/>
    </reaction>
</comment>
<name>A0A1E3SSI6_9MYCO</name>